<dbReference type="InterPro" id="IPR001611">
    <property type="entry name" value="Leu-rich_rpt"/>
</dbReference>
<dbReference type="InterPro" id="IPR053211">
    <property type="entry name" value="DNA_repair-toleration"/>
</dbReference>
<evidence type="ECO:0000256" key="2">
    <source>
        <dbReference type="ARBA" id="ARBA00022729"/>
    </source>
</evidence>
<protein>
    <recommendedName>
        <fullName evidence="7">Disease resistance R13L4/SHOC-2-like LRR domain-containing protein</fullName>
    </recommendedName>
</protein>
<keyword evidence="4" id="KW-0472">Membrane</keyword>
<dbReference type="InterPro" id="IPR055414">
    <property type="entry name" value="LRR_R13L4/SHOC2-like"/>
</dbReference>
<dbReference type="SMART" id="SM00369">
    <property type="entry name" value="LRR_TYP"/>
    <property type="match status" value="7"/>
</dbReference>
<feature type="domain" description="Disease resistance R13L4/SHOC-2-like LRR" evidence="7">
    <location>
        <begin position="407"/>
        <end position="565"/>
    </location>
</feature>
<dbReference type="FunFam" id="3.80.10.10:FF:000095">
    <property type="entry name" value="LRR receptor-like serine/threonine-protein kinase GSO1"/>
    <property type="match status" value="1"/>
</dbReference>
<dbReference type="OMA" id="NSAFECT"/>
<evidence type="ECO:0000313" key="9">
    <source>
        <dbReference type="Proteomes" id="UP000041254"/>
    </source>
</evidence>
<dbReference type="InParanoid" id="A0A0G4EAI1"/>
<name>A0A0G4EAI1_VITBC</name>
<keyword evidence="9" id="KW-1185">Reference proteome</keyword>
<dbReference type="SUPFAM" id="SSF52058">
    <property type="entry name" value="L domain-like"/>
    <property type="match status" value="1"/>
</dbReference>
<dbReference type="InterPro" id="IPR003591">
    <property type="entry name" value="Leu-rich_rpt_typical-subtyp"/>
</dbReference>
<evidence type="ECO:0000256" key="6">
    <source>
        <dbReference type="SAM" id="SignalP"/>
    </source>
</evidence>
<dbReference type="Gene3D" id="3.80.10.10">
    <property type="entry name" value="Ribonuclease Inhibitor"/>
    <property type="match status" value="4"/>
</dbReference>
<evidence type="ECO:0000256" key="4">
    <source>
        <dbReference type="ARBA" id="ARBA00023136"/>
    </source>
</evidence>
<dbReference type="VEuPathDB" id="CryptoDB:Vbra_6898"/>
<feature type="region of interest" description="Disordered" evidence="5">
    <location>
        <begin position="28"/>
        <end position="60"/>
    </location>
</feature>
<gene>
    <name evidence="8" type="ORF">Vbra_6898</name>
</gene>
<dbReference type="OrthoDB" id="676979at2759"/>
<evidence type="ECO:0000256" key="1">
    <source>
        <dbReference type="ARBA" id="ARBA00022614"/>
    </source>
</evidence>
<dbReference type="InterPro" id="IPR032675">
    <property type="entry name" value="LRR_dom_sf"/>
</dbReference>
<feature type="chain" id="PRO_5005186905" description="Disease resistance R13L4/SHOC-2-like LRR domain-containing protein" evidence="6">
    <location>
        <begin position="25"/>
        <end position="822"/>
    </location>
</feature>
<dbReference type="AlphaFoldDB" id="A0A0G4EAI1"/>
<keyword evidence="3" id="KW-0677">Repeat</keyword>
<dbReference type="Pfam" id="PF23598">
    <property type="entry name" value="LRR_14"/>
    <property type="match status" value="1"/>
</dbReference>
<sequence>MMEHHQIRLVLYLLLVSPLAIVCGQHSSDTASPSVAAAPSRALQEDGEDDEAGSASAGGQRLAGGSGYMFLNGRDDCPECEEDRGALVAIAKALGIPRPQEGKSICEQADLGWAFCIRWDEVGDDNPKEGLMLTFRRGYGTIVKGFDDKAVTCGVDEAQMPPELFSLKTIMALFIEDCHFIGQIPPEIGNFTNMRWLYLSLLSKLEGEMPPTVTKLTELRGLILRNLRIRWRLPDDFGTRLPELRSLEAFQCPNLEGGLPESIGLLSKLNLLTLAHLTSFDGPLPRSFDNMTSLERVSISWTPITGTLDPSIASMQSLVTLRLKYTRLFGPLPLIESQLPKLKTLDLEGNQLSGPLPRLSQSPVLWTVKLQGNRNVTGHIPPEWKKLTSLGLIELQDTSLEGGIPEALCDITSLYDLNIARAGLKGSIPECFGDLTSLTTLDLSGNGLAGRIPASLGNLRLLRSLKLADNQLQGSMPTTINNLTALEELDLRGNLLEGAVPPLTNLTNLRFLDVSSNRLEDFDGELPCCELKEVSASRNSLKEFSRSWRSLGSVQSLRLDHNRIKEWVTWGRHPADWFRNGDFVVAQLANLRVMLESMDQGPNWEELASVDISENPLLKADVNAFFLPFAYAPKLRILQASNCGLTGTLEEGSLWAIDKDNDGVPTYWQGFQQLSRLELSGNAIRAIKLSPAVVLKSLTTVWLSSNALVSLATPAHPSAARNTHFLGIPMQFSEVQNSSDTPNLRVGGWWGRVGSLDIRLDGNPHLRFDERIDASLNVQSCEDLESLGNVGPDTLVPNPAAYIPQNSAFECTTLCNTWIVVD</sequence>
<evidence type="ECO:0000259" key="7">
    <source>
        <dbReference type="Pfam" id="PF23598"/>
    </source>
</evidence>
<keyword evidence="2 6" id="KW-0732">Signal</keyword>
<dbReference type="PANTHER" id="PTHR48060:SF21">
    <property type="entry name" value="L DOMAIN-LIKE PROTEIN"/>
    <property type="match status" value="1"/>
</dbReference>
<evidence type="ECO:0000256" key="5">
    <source>
        <dbReference type="SAM" id="MobiDB-lite"/>
    </source>
</evidence>
<dbReference type="SMART" id="SM00365">
    <property type="entry name" value="LRR_SD22"/>
    <property type="match status" value="4"/>
</dbReference>
<organism evidence="8 9">
    <name type="scientific">Vitrella brassicaformis (strain CCMP3155)</name>
    <dbReference type="NCBI Taxonomy" id="1169540"/>
    <lineage>
        <taxon>Eukaryota</taxon>
        <taxon>Sar</taxon>
        <taxon>Alveolata</taxon>
        <taxon>Colpodellida</taxon>
        <taxon>Vitrellaceae</taxon>
        <taxon>Vitrella</taxon>
    </lineage>
</organism>
<feature type="compositionally biased region" description="Low complexity" evidence="5">
    <location>
        <begin position="28"/>
        <end position="42"/>
    </location>
</feature>
<feature type="signal peptide" evidence="6">
    <location>
        <begin position="1"/>
        <end position="24"/>
    </location>
</feature>
<reference evidence="8 9" key="1">
    <citation type="submission" date="2014-11" db="EMBL/GenBank/DDBJ databases">
        <authorList>
            <person name="Zhu J."/>
            <person name="Qi W."/>
            <person name="Song R."/>
        </authorList>
    </citation>
    <scope>NUCLEOTIDE SEQUENCE [LARGE SCALE GENOMIC DNA]</scope>
</reference>
<dbReference type="EMBL" id="CDMY01000091">
    <property type="protein sequence ID" value="CEL92620.1"/>
    <property type="molecule type" value="Genomic_DNA"/>
</dbReference>
<dbReference type="PhylomeDB" id="A0A0G4EAI1"/>
<dbReference type="SUPFAM" id="SSF52047">
    <property type="entry name" value="RNI-like"/>
    <property type="match status" value="1"/>
</dbReference>
<accession>A0A0G4EAI1</accession>
<dbReference type="Pfam" id="PF00560">
    <property type="entry name" value="LRR_1"/>
    <property type="match status" value="1"/>
</dbReference>
<dbReference type="PROSITE" id="PS51450">
    <property type="entry name" value="LRR"/>
    <property type="match status" value="1"/>
</dbReference>
<evidence type="ECO:0000256" key="3">
    <source>
        <dbReference type="ARBA" id="ARBA00022737"/>
    </source>
</evidence>
<dbReference type="PANTHER" id="PTHR48060">
    <property type="entry name" value="DNA DAMAGE-REPAIR/TOLERATION PROTEIN DRT100"/>
    <property type="match status" value="1"/>
</dbReference>
<keyword evidence="1" id="KW-0433">Leucine-rich repeat</keyword>
<dbReference type="Proteomes" id="UP000041254">
    <property type="component" value="Unassembled WGS sequence"/>
</dbReference>
<proteinExistence type="predicted"/>
<evidence type="ECO:0000313" key="8">
    <source>
        <dbReference type="EMBL" id="CEL92620.1"/>
    </source>
</evidence>